<comment type="caution">
    <text evidence="2">The sequence shown here is derived from an EMBL/GenBank/DDBJ whole genome shotgun (WGS) entry which is preliminary data.</text>
</comment>
<dbReference type="AlphaFoldDB" id="A0AA39CN98"/>
<feature type="compositionally biased region" description="Polar residues" evidence="1">
    <location>
        <begin position="10"/>
        <end position="19"/>
    </location>
</feature>
<organism evidence="2 3">
    <name type="scientific">Cladophialophora chaetospira</name>
    <dbReference type="NCBI Taxonomy" id="386627"/>
    <lineage>
        <taxon>Eukaryota</taxon>
        <taxon>Fungi</taxon>
        <taxon>Dikarya</taxon>
        <taxon>Ascomycota</taxon>
        <taxon>Pezizomycotina</taxon>
        <taxon>Eurotiomycetes</taxon>
        <taxon>Chaetothyriomycetidae</taxon>
        <taxon>Chaetothyriales</taxon>
        <taxon>Herpotrichiellaceae</taxon>
        <taxon>Cladophialophora</taxon>
    </lineage>
</organism>
<protein>
    <submittedName>
        <fullName evidence="2">Uncharacterized protein</fullName>
    </submittedName>
</protein>
<evidence type="ECO:0000313" key="3">
    <source>
        <dbReference type="Proteomes" id="UP001172673"/>
    </source>
</evidence>
<keyword evidence="3" id="KW-1185">Reference proteome</keyword>
<dbReference type="EMBL" id="JAPDRK010000003">
    <property type="protein sequence ID" value="KAJ9614048.1"/>
    <property type="molecule type" value="Genomic_DNA"/>
</dbReference>
<feature type="region of interest" description="Disordered" evidence="1">
    <location>
        <begin position="1"/>
        <end position="20"/>
    </location>
</feature>
<proteinExistence type="predicted"/>
<gene>
    <name evidence="2" type="ORF">H2200_002184</name>
</gene>
<evidence type="ECO:0000313" key="2">
    <source>
        <dbReference type="EMBL" id="KAJ9614048.1"/>
    </source>
</evidence>
<evidence type="ECO:0000256" key="1">
    <source>
        <dbReference type="SAM" id="MobiDB-lite"/>
    </source>
</evidence>
<dbReference type="Proteomes" id="UP001172673">
    <property type="component" value="Unassembled WGS sequence"/>
</dbReference>
<name>A0AA39CN98_9EURO</name>
<sequence length="146" mass="15837">MLKLGDDGPSAQNNWQVYSPNRAPGDIPPGILASFDLEARSVGLEKRVGNPLIVTGSMCFDDPSFCTVQPDLTLQAGQKANFDGPVNFVIYRGGTVGCHITLYDKFNEQADGKEVRIVFTAVHTFSVGFNLPTNAPHLVRSVGYFC</sequence>
<reference evidence="2" key="1">
    <citation type="submission" date="2022-10" db="EMBL/GenBank/DDBJ databases">
        <title>Culturing micro-colonial fungi from biological soil crusts in the Mojave desert and describing Neophaeococcomyces mojavensis, and introducing the new genera and species Taxawa tesnikishii.</title>
        <authorList>
            <person name="Kurbessoian T."/>
            <person name="Stajich J.E."/>
        </authorList>
    </citation>
    <scope>NUCLEOTIDE SEQUENCE</scope>
    <source>
        <strain evidence="2">TK_41</strain>
    </source>
</reference>
<accession>A0AA39CN98</accession>